<dbReference type="InterPro" id="IPR009057">
    <property type="entry name" value="Homeodomain-like_sf"/>
</dbReference>
<dbReference type="SMART" id="SM00342">
    <property type="entry name" value="HTH_ARAC"/>
    <property type="match status" value="1"/>
</dbReference>
<dbReference type="InterPro" id="IPR018060">
    <property type="entry name" value="HTH_AraC"/>
</dbReference>
<dbReference type="Gene3D" id="1.10.10.60">
    <property type="entry name" value="Homeodomain-like"/>
    <property type="match status" value="1"/>
</dbReference>
<keyword evidence="1" id="KW-0805">Transcription regulation</keyword>
<dbReference type="SUPFAM" id="SSF46689">
    <property type="entry name" value="Homeodomain-like"/>
    <property type="match status" value="1"/>
</dbReference>
<sequence length="327" mass="36734">MASEGCEVPRRVRLDPIPLAEATVYLFNGIMAAVERGRQRKSHSICCYDTEPCLWFIYQLEGVTRVKAHSQEFDLKSGEMMVVTGTEVNRELRSCEGRNFGCAYIRLNQAFLQRHFRQDDAGQSRAIRRFVENGQGHFCVHSETTSAGAKLALRQLCNSPYDAPLEMLFAESRTLDIVCDSLSLIIEDATDKGEIPLSGQDVEKIHYARELLLQDLTASPPSIKGLATKVGINEFKLKKGFRFLFKTSIYNCHRNARMDLARNLLTQGQLNVCEVACAVGYSNPSHFCRAFHNLFSINPGAYLREVRNKGFHVAAATSRTNPGRLFS</sequence>
<dbReference type="AlphaFoldDB" id="A0A0D2JMW8"/>
<evidence type="ECO:0000259" key="3">
    <source>
        <dbReference type="PROSITE" id="PS01124"/>
    </source>
</evidence>
<dbReference type="Proteomes" id="UP000032233">
    <property type="component" value="Unassembled WGS sequence"/>
</dbReference>
<dbReference type="PROSITE" id="PS01124">
    <property type="entry name" value="HTH_ARAC_FAMILY_2"/>
    <property type="match status" value="1"/>
</dbReference>
<evidence type="ECO:0000256" key="1">
    <source>
        <dbReference type="ARBA" id="ARBA00023015"/>
    </source>
</evidence>
<dbReference type="Pfam" id="PF12833">
    <property type="entry name" value="HTH_18"/>
    <property type="match status" value="1"/>
</dbReference>
<dbReference type="PANTHER" id="PTHR47893:SF1">
    <property type="entry name" value="REGULATORY PROTEIN PCHR"/>
    <property type="match status" value="1"/>
</dbReference>
<organism evidence="4 5">
    <name type="scientific">Dethiosulfatarculus sandiegensis</name>
    <dbReference type="NCBI Taxonomy" id="1429043"/>
    <lineage>
        <taxon>Bacteria</taxon>
        <taxon>Pseudomonadati</taxon>
        <taxon>Thermodesulfobacteriota</taxon>
        <taxon>Desulfarculia</taxon>
        <taxon>Desulfarculales</taxon>
        <taxon>Desulfarculaceae</taxon>
        <taxon>Dethiosulfatarculus</taxon>
    </lineage>
</organism>
<accession>A0A0D2JMW8</accession>
<gene>
    <name evidence="4" type="ORF">X474_26535</name>
</gene>
<reference evidence="4 5" key="1">
    <citation type="submission" date="2013-11" db="EMBL/GenBank/DDBJ databases">
        <title>Metagenomic analysis of a methanogenic consortium involved in long chain n-alkane degradation.</title>
        <authorList>
            <person name="Davidova I.A."/>
            <person name="Callaghan A.V."/>
            <person name="Wawrik B."/>
            <person name="Pruitt S."/>
            <person name="Marks C."/>
            <person name="Duncan K.E."/>
            <person name="Suflita J.M."/>
        </authorList>
    </citation>
    <scope>NUCLEOTIDE SEQUENCE [LARGE SCALE GENOMIC DNA]</scope>
    <source>
        <strain evidence="4 5">SPR</strain>
    </source>
</reference>
<comment type="caution">
    <text evidence="4">The sequence shown here is derived from an EMBL/GenBank/DDBJ whole genome shotgun (WGS) entry which is preliminary data.</text>
</comment>
<dbReference type="EMBL" id="AZAC01000078">
    <property type="protein sequence ID" value="KIX10830.1"/>
    <property type="molecule type" value="Genomic_DNA"/>
</dbReference>
<keyword evidence="2" id="KW-0804">Transcription</keyword>
<evidence type="ECO:0000256" key="2">
    <source>
        <dbReference type="ARBA" id="ARBA00023163"/>
    </source>
</evidence>
<evidence type="ECO:0000313" key="4">
    <source>
        <dbReference type="EMBL" id="KIX10830.1"/>
    </source>
</evidence>
<dbReference type="STRING" id="1429043.X474_26535"/>
<protein>
    <submittedName>
        <fullName evidence="4">AraC family transcriptional regulator</fullName>
    </submittedName>
</protein>
<dbReference type="GO" id="GO:0043565">
    <property type="term" value="F:sequence-specific DNA binding"/>
    <property type="evidence" value="ECO:0007669"/>
    <property type="project" value="InterPro"/>
</dbReference>
<dbReference type="GO" id="GO:0003700">
    <property type="term" value="F:DNA-binding transcription factor activity"/>
    <property type="evidence" value="ECO:0007669"/>
    <property type="project" value="InterPro"/>
</dbReference>
<name>A0A0D2JMW8_9BACT</name>
<evidence type="ECO:0000313" key="5">
    <source>
        <dbReference type="Proteomes" id="UP000032233"/>
    </source>
</evidence>
<dbReference type="InterPro" id="IPR053142">
    <property type="entry name" value="PchR_regulatory_protein"/>
</dbReference>
<keyword evidence="5" id="KW-1185">Reference proteome</keyword>
<proteinExistence type="predicted"/>
<dbReference type="InParanoid" id="A0A0D2JMW8"/>
<feature type="domain" description="HTH araC/xylS-type" evidence="3">
    <location>
        <begin position="206"/>
        <end position="305"/>
    </location>
</feature>
<dbReference type="PANTHER" id="PTHR47893">
    <property type="entry name" value="REGULATORY PROTEIN PCHR"/>
    <property type="match status" value="1"/>
</dbReference>